<dbReference type="Pfam" id="PF00990">
    <property type="entry name" value="GGDEF"/>
    <property type="match status" value="2"/>
</dbReference>
<dbReference type="PANTHER" id="PTHR45138:SF9">
    <property type="entry name" value="DIGUANYLATE CYCLASE DGCM-RELATED"/>
    <property type="match status" value="1"/>
</dbReference>
<dbReference type="InterPro" id="IPR050469">
    <property type="entry name" value="Diguanylate_Cyclase"/>
</dbReference>
<proteinExistence type="predicted"/>
<evidence type="ECO:0000313" key="3">
    <source>
        <dbReference type="Proteomes" id="UP000218287"/>
    </source>
</evidence>
<dbReference type="InterPro" id="IPR000160">
    <property type="entry name" value="GGDEF_dom"/>
</dbReference>
<feature type="domain" description="GGDEF" evidence="1">
    <location>
        <begin position="149"/>
        <end position="281"/>
    </location>
</feature>
<dbReference type="Gene3D" id="3.30.70.270">
    <property type="match status" value="2"/>
</dbReference>
<dbReference type="InterPro" id="IPR029787">
    <property type="entry name" value="Nucleotide_cyclase"/>
</dbReference>
<dbReference type="FunFam" id="3.30.70.270:FF:000001">
    <property type="entry name" value="Diguanylate cyclase domain protein"/>
    <property type="match status" value="1"/>
</dbReference>
<dbReference type="GO" id="GO:1902201">
    <property type="term" value="P:negative regulation of bacterial-type flagellum-dependent cell motility"/>
    <property type="evidence" value="ECO:0007669"/>
    <property type="project" value="TreeGrafter"/>
</dbReference>
<feature type="domain" description="GGDEF" evidence="1">
    <location>
        <begin position="358"/>
        <end position="488"/>
    </location>
</feature>
<dbReference type="Proteomes" id="UP000218287">
    <property type="component" value="Chromosome"/>
</dbReference>
<dbReference type="PROSITE" id="PS50887">
    <property type="entry name" value="GGDEF"/>
    <property type="match status" value="2"/>
</dbReference>
<dbReference type="PANTHER" id="PTHR45138">
    <property type="entry name" value="REGULATORY COMPONENTS OF SENSORY TRANSDUCTION SYSTEM"/>
    <property type="match status" value="1"/>
</dbReference>
<dbReference type="NCBIfam" id="TIGR00254">
    <property type="entry name" value="GGDEF"/>
    <property type="match status" value="2"/>
</dbReference>
<dbReference type="EMBL" id="AP018174">
    <property type="protein sequence ID" value="BAY19514.1"/>
    <property type="molecule type" value="Genomic_DNA"/>
</dbReference>
<dbReference type="GO" id="GO:0005886">
    <property type="term" value="C:plasma membrane"/>
    <property type="evidence" value="ECO:0007669"/>
    <property type="project" value="TreeGrafter"/>
</dbReference>
<evidence type="ECO:0000259" key="1">
    <source>
        <dbReference type="PROSITE" id="PS50887"/>
    </source>
</evidence>
<keyword evidence="3" id="KW-1185">Reference proteome</keyword>
<dbReference type="SMART" id="SM00267">
    <property type="entry name" value="GGDEF"/>
    <property type="match status" value="2"/>
</dbReference>
<protein>
    <submittedName>
        <fullName evidence="2">GGDEF domain-containing protein</fullName>
    </submittedName>
</protein>
<reference evidence="2 3" key="1">
    <citation type="submission" date="2017-06" db="EMBL/GenBank/DDBJ databases">
        <title>Genome sequencing of cyanobaciteial culture collection at National Institute for Environmental Studies (NIES).</title>
        <authorList>
            <person name="Hirose Y."/>
            <person name="Shimura Y."/>
            <person name="Fujisawa T."/>
            <person name="Nakamura Y."/>
            <person name="Kawachi M."/>
        </authorList>
    </citation>
    <scope>NUCLEOTIDE SEQUENCE [LARGE SCALE GENOMIC DNA]</scope>
    <source>
        <strain evidence="2 3">NIES-21</strain>
    </source>
</reference>
<dbReference type="OrthoDB" id="9759607at2"/>
<dbReference type="GO" id="GO:0043709">
    <property type="term" value="P:cell adhesion involved in single-species biofilm formation"/>
    <property type="evidence" value="ECO:0007669"/>
    <property type="project" value="TreeGrafter"/>
</dbReference>
<organism evidence="2 3">
    <name type="scientific">Anabaenopsis circularis NIES-21</name>
    <dbReference type="NCBI Taxonomy" id="1085406"/>
    <lineage>
        <taxon>Bacteria</taxon>
        <taxon>Bacillati</taxon>
        <taxon>Cyanobacteriota</taxon>
        <taxon>Cyanophyceae</taxon>
        <taxon>Nostocales</taxon>
        <taxon>Nodulariaceae</taxon>
        <taxon>Anabaenopsis</taxon>
    </lineage>
</organism>
<dbReference type="GO" id="GO:0052621">
    <property type="term" value="F:diguanylate cyclase activity"/>
    <property type="evidence" value="ECO:0007669"/>
    <property type="project" value="TreeGrafter"/>
</dbReference>
<sequence>MNKQVNAIRVAWCSSLDLPQPINIPLDFEWMQVDISTLFEQDFDVIVLDIKAFENLEQAQYIYTNISLPIVVLVETIEQEAAVLCWLEAGDETCKLDAIDQQIGLRLQRSIWHNQQKHLFSLDKLTGIANFRKFNDYAIKLLTSNEEVEPVSLIYLDIDRFKFINDRYGHNVGDQILQEIGQILQKYSLGASIVARTGGDKFAICMDGCMVQGKAFAEFLRTQIETHEFKLNDTSSVHLTASLGVVTMSGHSSVEQLWQEINQCIYAAKQKGRNRVVTSEEFEAIADASGQDKLITDFEHRIRVTAERMISEMVLKASRLANKYRIEAEHDGLTEVFNRRYLDRLLAREIEKYHKYQQRLTILLLDLDNFGEVNRTYGFPTGDQALKTAANIFTTHIRAGDWVTRYGGEEFCIVMSNTDLNTGCQIAERIRLALSEEIITAYNGQQFHLTTSIGVVELMAENNLVSFLQQASDKVRAAKKNGRNQICF</sequence>
<gene>
    <name evidence="2" type="ORF">NIES21_53770</name>
</gene>
<accession>A0A1Z4GPT6</accession>
<dbReference type="AlphaFoldDB" id="A0A1Z4GPT6"/>
<dbReference type="SUPFAM" id="SSF55073">
    <property type="entry name" value="Nucleotide cyclase"/>
    <property type="match status" value="2"/>
</dbReference>
<dbReference type="CDD" id="cd01949">
    <property type="entry name" value="GGDEF"/>
    <property type="match status" value="2"/>
</dbReference>
<dbReference type="InterPro" id="IPR043128">
    <property type="entry name" value="Rev_trsase/Diguanyl_cyclase"/>
</dbReference>
<evidence type="ECO:0000313" key="2">
    <source>
        <dbReference type="EMBL" id="BAY19514.1"/>
    </source>
</evidence>
<name>A0A1Z4GPT6_9CYAN</name>